<gene>
    <name evidence="1" type="ORF">H2O64_21160</name>
</gene>
<name>A0ABR7QFK4_9FLAO</name>
<comment type="caution">
    <text evidence="1">The sequence shown here is derived from an EMBL/GenBank/DDBJ whole genome shotgun (WGS) entry which is preliminary data.</text>
</comment>
<keyword evidence="2" id="KW-1185">Reference proteome</keyword>
<dbReference type="Proteomes" id="UP000619238">
    <property type="component" value="Unassembled WGS sequence"/>
</dbReference>
<dbReference type="EMBL" id="JACGWS010000017">
    <property type="protein sequence ID" value="MBC8757193.1"/>
    <property type="molecule type" value="Genomic_DNA"/>
</dbReference>
<evidence type="ECO:0000313" key="2">
    <source>
        <dbReference type="Proteomes" id="UP000619238"/>
    </source>
</evidence>
<reference evidence="1 2" key="1">
    <citation type="submission" date="2020-07" db="EMBL/GenBank/DDBJ databases">
        <title>Description of Kordia aestuariivivens sp. nov., isolated from a tidal flat.</title>
        <authorList>
            <person name="Park S."/>
            <person name="Yoon J.-H."/>
        </authorList>
    </citation>
    <scope>NUCLEOTIDE SEQUENCE [LARGE SCALE GENOMIC DNA]</scope>
    <source>
        <strain evidence="1 2">YSTF-M3</strain>
    </source>
</reference>
<sequence length="83" mass="9573">MSKNVYILRERKETGELHLFLANPTEENECRSQHKSICGRTNIEEESRTIFACQPEDRARIQCAKIGRTICTTCVSHLYADEV</sequence>
<accession>A0ABR7QFK4</accession>
<organism evidence="1 2">
    <name type="scientific">Kordia aestuariivivens</name>
    <dbReference type="NCBI Taxonomy" id="2759037"/>
    <lineage>
        <taxon>Bacteria</taxon>
        <taxon>Pseudomonadati</taxon>
        <taxon>Bacteroidota</taxon>
        <taxon>Flavobacteriia</taxon>
        <taxon>Flavobacteriales</taxon>
        <taxon>Flavobacteriaceae</taxon>
        <taxon>Kordia</taxon>
    </lineage>
</organism>
<evidence type="ECO:0000313" key="1">
    <source>
        <dbReference type="EMBL" id="MBC8757193.1"/>
    </source>
</evidence>
<protein>
    <submittedName>
        <fullName evidence="1">Uncharacterized protein</fullName>
    </submittedName>
</protein>
<dbReference type="RefSeq" id="WP_187564237.1">
    <property type="nucleotide sequence ID" value="NZ_JACGWS010000017.1"/>
</dbReference>
<proteinExistence type="predicted"/>